<proteinExistence type="predicted"/>
<protein>
    <recommendedName>
        <fullName evidence="3">HTH cro/C1-type domain-containing protein</fullName>
    </recommendedName>
</protein>
<dbReference type="PATRIC" id="fig|457404.5.peg.2662"/>
<comment type="caution">
    <text evidence="1">The sequence shown here is derived from an EMBL/GenBank/DDBJ whole genome shotgun (WGS) entry which is preliminary data.</text>
</comment>
<dbReference type="Gene3D" id="1.10.260.40">
    <property type="entry name" value="lambda repressor-like DNA-binding domains"/>
    <property type="match status" value="1"/>
</dbReference>
<name>H1PVP2_9FUSO</name>
<organism evidence="1 2">
    <name type="scientific">Fusobacterium ulcerans 12-1B</name>
    <dbReference type="NCBI Taxonomy" id="457404"/>
    <lineage>
        <taxon>Bacteria</taxon>
        <taxon>Fusobacteriati</taxon>
        <taxon>Fusobacteriota</taxon>
        <taxon>Fusobacteriia</taxon>
        <taxon>Fusobacteriales</taxon>
        <taxon>Fusobacteriaceae</taxon>
        <taxon>Fusobacterium</taxon>
    </lineage>
</organism>
<gene>
    <name evidence="1" type="ORF">HMPREF0402_02485</name>
</gene>
<accession>H1PVP2</accession>
<dbReference type="AlphaFoldDB" id="H1PVP2"/>
<dbReference type="EMBL" id="AGWJ02000023">
    <property type="protein sequence ID" value="EHO79746.1"/>
    <property type="molecule type" value="Genomic_DNA"/>
</dbReference>
<dbReference type="BioCyc" id="FSP457404-HMP:GTSQ-2510-MONOMER"/>
<reference evidence="1 2" key="1">
    <citation type="submission" date="2012-07" db="EMBL/GenBank/DDBJ databases">
        <title>The Genome Sequence of Fusobacterium ulcerans 12_1B.</title>
        <authorList>
            <consortium name="The Broad Institute Genome Sequencing Platform"/>
            <person name="Earl A."/>
            <person name="Ward D."/>
            <person name="Feldgarden M."/>
            <person name="Gevers D."/>
            <person name="Strauss J."/>
            <person name="Ambrose C.E."/>
            <person name="Allen-Vercoe E."/>
            <person name="Walker B."/>
            <person name="Young S.K."/>
            <person name="Zeng Q."/>
            <person name="Gargeya S."/>
            <person name="Fitzgerald M."/>
            <person name="Haas B."/>
            <person name="Abouelleil A."/>
            <person name="Alvarado L."/>
            <person name="Arachchi H.M."/>
            <person name="Berlin A.M."/>
            <person name="Chapman S.B."/>
            <person name="Goldberg J."/>
            <person name="Griggs A."/>
            <person name="Gujja S."/>
            <person name="Hansen M."/>
            <person name="Howarth C."/>
            <person name="Imamovic A."/>
            <person name="Larimer J."/>
            <person name="McCowen C."/>
            <person name="Montmayeur A."/>
            <person name="Murphy C."/>
            <person name="Neiman D."/>
            <person name="Pearson M."/>
            <person name="Priest M."/>
            <person name="Roberts A."/>
            <person name="Saif S."/>
            <person name="Shea T."/>
            <person name="Sisk P."/>
            <person name="Sykes S."/>
            <person name="Wortman J."/>
            <person name="Nusbaum C."/>
            <person name="Birren B."/>
        </authorList>
    </citation>
    <scope>NUCLEOTIDE SEQUENCE [LARGE SCALE GENOMIC DNA]</scope>
    <source>
        <strain evidence="1 2">12_1B</strain>
    </source>
</reference>
<dbReference type="SUPFAM" id="SSF47413">
    <property type="entry name" value="lambda repressor-like DNA-binding domains"/>
    <property type="match status" value="1"/>
</dbReference>
<keyword evidence="2" id="KW-1185">Reference proteome</keyword>
<evidence type="ECO:0008006" key="3">
    <source>
        <dbReference type="Google" id="ProtNLM"/>
    </source>
</evidence>
<dbReference type="HOGENOM" id="CLU_2601018_0_0_0"/>
<evidence type="ECO:0000313" key="2">
    <source>
        <dbReference type="Proteomes" id="UP000003233"/>
    </source>
</evidence>
<sequence length="79" mass="9124">MKRKQSNRNIAKENTELYNKIEKKRKELNLTFTEMALKTKVPISTLTSAFYSLKAGKNITTGTMRMIDEALGVSFFFKK</sequence>
<dbReference type="InterPro" id="IPR010982">
    <property type="entry name" value="Lambda_DNA-bd_dom_sf"/>
</dbReference>
<dbReference type="Proteomes" id="UP000003233">
    <property type="component" value="Unassembled WGS sequence"/>
</dbReference>
<dbReference type="GO" id="GO:0003677">
    <property type="term" value="F:DNA binding"/>
    <property type="evidence" value="ECO:0007669"/>
    <property type="project" value="InterPro"/>
</dbReference>
<evidence type="ECO:0000313" key="1">
    <source>
        <dbReference type="EMBL" id="EHO79746.1"/>
    </source>
</evidence>
<dbReference type="RefSeq" id="WP_008698198.1">
    <property type="nucleotide sequence ID" value="NZ_KE161009.1"/>
</dbReference>